<protein>
    <recommendedName>
        <fullName evidence="4">Secreted protein</fullName>
    </recommendedName>
</protein>
<gene>
    <name evidence="2" type="ORF">G3I66_07080</name>
</gene>
<name>A0A6G3T8C5_9ACTN</name>
<dbReference type="GeneID" id="96650403"/>
<dbReference type="EMBL" id="JAAGMQ010000201">
    <property type="protein sequence ID" value="NEC32940.1"/>
    <property type="molecule type" value="Genomic_DNA"/>
</dbReference>
<sequence>MRIRNVAISLGMAVAFTGASVTTAGAYDNSDLSIQSWEYNTGDCPCSNSSGLDYTGFKKDVGGEALKLVVKKNGTPVAQVEFHPSDELLYVYDGKNDGDTIYVRAQWWEGLKKEATYWAPGTSKELDMNKVEMGADDDLDEGEAVYFRLYDDKALTDPITDWYDYIAHA</sequence>
<accession>A0A6G3T8C5</accession>
<keyword evidence="1" id="KW-0732">Signal</keyword>
<evidence type="ECO:0000256" key="1">
    <source>
        <dbReference type="SAM" id="SignalP"/>
    </source>
</evidence>
<evidence type="ECO:0000313" key="3">
    <source>
        <dbReference type="Proteomes" id="UP000475666"/>
    </source>
</evidence>
<feature type="chain" id="PRO_5026025626" description="Secreted protein" evidence="1">
    <location>
        <begin position="27"/>
        <end position="169"/>
    </location>
</feature>
<feature type="signal peptide" evidence="1">
    <location>
        <begin position="1"/>
        <end position="26"/>
    </location>
</feature>
<comment type="caution">
    <text evidence="2">The sequence shown here is derived from an EMBL/GenBank/DDBJ whole genome shotgun (WGS) entry which is preliminary data.</text>
</comment>
<organism evidence="2 3">
    <name type="scientific">Streptomyces rubrogriseus</name>
    <dbReference type="NCBI Taxonomy" id="194673"/>
    <lineage>
        <taxon>Bacteria</taxon>
        <taxon>Bacillati</taxon>
        <taxon>Actinomycetota</taxon>
        <taxon>Actinomycetes</taxon>
        <taxon>Kitasatosporales</taxon>
        <taxon>Streptomycetaceae</taxon>
        <taxon>Streptomyces</taxon>
        <taxon>Streptomyces violaceoruber group</taxon>
    </lineage>
</organism>
<evidence type="ECO:0000313" key="2">
    <source>
        <dbReference type="EMBL" id="NEC32940.1"/>
    </source>
</evidence>
<dbReference type="AlphaFoldDB" id="A0A6G3T8C5"/>
<evidence type="ECO:0008006" key="4">
    <source>
        <dbReference type="Google" id="ProtNLM"/>
    </source>
</evidence>
<dbReference type="Proteomes" id="UP000475666">
    <property type="component" value="Unassembled WGS sequence"/>
</dbReference>
<dbReference type="RefSeq" id="WP_109032826.1">
    <property type="nucleotide sequence ID" value="NZ_BEWD01000007.1"/>
</dbReference>
<proteinExistence type="predicted"/>
<reference evidence="2 3" key="1">
    <citation type="submission" date="2020-01" db="EMBL/GenBank/DDBJ databases">
        <title>Insect and environment-associated Actinomycetes.</title>
        <authorList>
            <person name="Currrie C."/>
            <person name="Chevrette M."/>
            <person name="Carlson C."/>
            <person name="Stubbendieck R."/>
            <person name="Wendt-Pienkowski E."/>
        </authorList>
    </citation>
    <scope>NUCLEOTIDE SEQUENCE [LARGE SCALE GENOMIC DNA]</scope>
    <source>
        <strain evidence="2 3">SID7739</strain>
    </source>
</reference>